<organism evidence="8 9">
    <name type="scientific">Tripterygium wilfordii</name>
    <name type="common">Thunder God vine</name>
    <dbReference type="NCBI Taxonomy" id="458696"/>
    <lineage>
        <taxon>Eukaryota</taxon>
        <taxon>Viridiplantae</taxon>
        <taxon>Streptophyta</taxon>
        <taxon>Embryophyta</taxon>
        <taxon>Tracheophyta</taxon>
        <taxon>Spermatophyta</taxon>
        <taxon>Magnoliopsida</taxon>
        <taxon>eudicotyledons</taxon>
        <taxon>Gunneridae</taxon>
        <taxon>Pentapetalae</taxon>
        <taxon>rosids</taxon>
        <taxon>fabids</taxon>
        <taxon>Celastrales</taxon>
        <taxon>Celastraceae</taxon>
        <taxon>Tripterygium</taxon>
    </lineage>
</organism>
<feature type="chain" id="PRO_5029784225" evidence="6">
    <location>
        <begin position="21"/>
        <end position="448"/>
    </location>
</feature>
<dbReference type="GO" id="GO:0006508">
    <property type="term" value="P:proteolysis"/>
    <property type="evidence" value="ECO:0007669"/>
    <property type="project" value="UniProtKB-KW"/>
</dbReference>
<dbReference type="FunFam" id="2.40.70.10:FF:000033">
    <property type="entry name" value="Aspartyl protease family protein"/>
    <property type="match status" value="1"/>
</dbReference>
<evidence type="ECO:0000313" key="8">
    <source>
        <dbReference type="EMBL" id="KAF5745059.1"/>
    </source>
</evidence>
<dbReference type="Pfam" id="PF14541">
    <property type="entry name" value="TAXi_C"/>
    <property type="match status" value="1"/>
</dbReference>
<dbReference type="InterPro" id="IPR034161">
    <property type="entry name" value="Pepsin-like_plant"/>
</dbReference>
<comment type="similarity">
    <text evidence="1">Belongs to the peptidase A1 family.</text>
</comment>
<comment type="caution">
    <text evidence="8">The sequence shown here is derived from an EMBL/GenBank/DDBJ whole genome shotgun (WGS) entry which is preliminary data.</text>
</comment>
<dbReference type="InParanoid" id="A0A7J7DFK2"/>
<protein>
    <submittedName>
        <fullName evidence="8">Aspartyl protease family protein</fullName>
    </submittedName>
</protein>
<keyword evidence="9" id="KW-1185">Reference proteome</keyword>
<dbReference type="CDD" id="cd05476">
    <property type="entry name" value="pepsin_A_like_plant"/>
    <property type="match status" value="1"/>
</dbReference>
<dbReference type="GO" id="GO:0005576">
    <property type="term" value="C:extracellular region"/>
    <property type="evidence" value="ECO:0007669"/>
    <property type="project" value="TreeGrafter"/>
</dbReference>
<dbReference type="PANTHER" id="PTHR47967:SF23">
    <property type="entry name" value="OS04G0448300 PROTEIN"/>
    <property type="match status" value="1"/>
</dbReference>
<evidence type="ECO:0000256" key="4">
    <source>
        <dbReference type="ARBA" id="ARBA00022801"/>
    </source>
</evidence>
<dbReference type="Gene3D" id="2.40.70.10">
    <property type="entry name" value="Acid Proteases"/>
    <property type="match status" value="2"/>
</dbReference>
<reference evidence="8 9" key="1">
    <citation type="journal article" date="2020" name="Nat. Commun.">
        <title>Genome of Tripterygium wilfordii and identification of cytochrome P450 involved in triptolide biosynthesis.</title>
        <authorList>
            <person name="Tu L."/>
            <person name="Su P."/>
            <person name="Zhang Z."/>
            <person name="Gao L."/>
            <person name="Wang J."/>
            <person name="Hu T."/>
            <person name="Zhou J."/>
            <person name="Zhang Y."/>
            <person name="Zhao Y."/>
            <person name="Liu Y."/>
            <person name="Song Y."/>
            <person name="Tong Y."/>
            <person name="Lu Y."/>
            <person name="Yang J."/>
            <person name="Xu C."/>
            <person name="Jia M."/>
            <person name="Peters R.J."/>
            <person name="Huang L."/>
            <person name="Gao W."/>
        </authorList>
    </citation>
    <scope>NUCLEOTIDE SEQUENCE [LARGE SCALE GENOMIC DNA]</scope>
    <source>
        <strain evidence="9">cv. XIE 37</strain>
        <tissue evidence="8">Leaf</tissue>
    </source>
</reference>
<evidence type="ECO:0000256" key="3">
    <source>
        <dbReference type="ARBA" id="ARBA00022750"/>
    </source>
</evidence>
<evidence type="ECO:0000259" key="7">
    <source>
        <dbReference type="PROSITE" id="PS51767"/>
    </source>
</evidence>
<dbReference type="InterPro" id="IPR021109">
    <property type="entry name" value="Peptidase_aspartic_dom_sf"/>
</dbReference>
<evidence type="ECO:0000256" key="5">
    <source>
        <dbReference type="ARBA" id="ARBA00023180"/>
    </source>
</evidence>
<keyword evidence="4" id="KW-0378">Hydrolase</keyword>
<evidence type="ECO:0000313" key="9">
    <source>
        <dbReference type="Proteomes" id="UP000593562"/>
    </source>
</evidence>
<keyword evidence="5" id="KW-0325">Glycoprotein</keyword>
<dbReference type="OrthoDB" id="660550at2759"/>
<dbReference type="AlphaFoldDB" id="A0A7J7DFK2"/>
<dbReference type="InterPro" id="IPR032799">
    <property type="entry name" value="TAXi_C"/>
</dbReference>
<dbReference type="InterPro" id="IPR051708">
    <property type="entry name" value="Plant_Aspart_Prot_A1"/>
</dbReference>
<proteinExistence type="inferred from homology"/>
<dbReference type="Proteomes" id="UP000593562">
    <property type="component" value="Unassembled WGS sequence"/>
</dbReference>
<dbReference type="GO" id="GO:0004190">
    <property type="term" value="F:aspartic-type endopeptidase activity"/>
    <property type="evidence" value="ECO:0007669"/>
    <property type="project" value="UniProtKB-KW"/>
</dbReference>
<accession>A0A7J7DFK2</accession>
<dbReference type="EMBL" id="JAAARO010000007">
    <property type="protein sequence ID" value="KAF5745059.1"/>
    <property type="molecule type" value="Genomic_DNA"/>
</dbReference>
<feature type="signal peptide" evidence="6">
    <location>
        <begin position="1"/>
        <end position="20"/>
    </location>
</feature>
<dbReference type="Pfam" id="PF14543">
    <property type="entry name" value="TAXi_N"/>
    <property type="match status" value="1"/>
</dbReference>
<evidence type="ECO:0000256" key="6">
    <source>
        <dbReference type="SAM" id="SignalP"/>
    </source>
</evidence>
<dbReference type="InterPro" id="IPR032861">
    <property type="entry name" value="TAXi_N"/>
</dbReference>
<evidence type="ECO:0000256" key="1">
    <source>
        <dbReference type="ARBA" id="ARBA00007447"/>
    </source>
</evidence>
<evidence type="ECO:0000256" key="2">
    <source>
        <dbReference type="ARBA" id="ARBA00022670"/>
    </source>
</evidence>
<sequence length="448" mass="49562">MASNLLLSSVLLIVLLATSALFACSTYVQVLEPSKLHDNKAFRVKLEYVKYSGKNLSRLERLENWIKPRQHSSLQKINGNLNKISSPIRPGDDIGELFMELSIGTPPKTHSMIMDTGSDFIWIGCDPDHVNSVNKKKATIFYPEDSLSYSELPCSSGLCKALPHTICGSENCEYHYRYRGDSSTRGILARESLTFGEFTIPNIAFGCGMNNTGDSIEPGSGIVGLGRGPLSLILQLKETKFGYCLPSMADTKSRGALLIGELESLNIENLSGVRTTPLITNQFEPSHYHLSLEGISIGKTKLPIEKSAFELNRKDGTGGLVIDSGTPITRLEESAYDLVKEELMKQIKLPVDESESSELELDLCFKLHQGWHEVKVPEIRFHFDGADLDLGKDNYMIEDKDQGLMCLAMLASPLFVSILGAAQQQNLLVIHNLEKETLSFVPTQCDQL</sequence>
<dbReference type="PROSITE" id="PS51767">
    <property type="entry name" value="PEPTIDASE_A1"/>
    <property type="match status" value="1"/>
</dbReference>
<dbReference type="InterPro" id="IPR033121">
    <property type="entry name" value="PEPTIDASE_A1"/>
</dbReference>
<gene>
    <name evidence="8" type="ORF">HS088_TW07G00640</name>
</gene>
<dbReference type="SUPFAM" id="SSF50630">
    <property type="entry name" value="Acid proteases"/>
    <property type="match status" value="1"/>
</dbReference>
<dbReference type="PANTHER" id="PTHR47967">
    <property type="entry name" value="OS07G0603500 PROTEIN-RELATED"/>
    <property type="match status" value="1"/>
</dbReference>
<keyword evidence="2 8" id="KW-0645">Protease</keyword>
<feature type="domain" description="Peptidase A1" evidence="7">
    <location>
        <begin position="97"/>
        <end position="441"/>
    </location>
</feature>
<keyword evidence="3" id="KW-0064">Aspartyl protease</keyword>
<name>A0A7J7DFK2_TRIWF</name>
<keyword evidence="6" id="KW-0732">Signal</keyword>